<dbReference type="InterPro" id="IPR051120">
    <property type="entry name" value="ABC_AA/LPS_Transport"/>
</dbReference>
<dbReference type="PANTHER" id="PTHR45772">
    <property type="entry name" value="CONSERVED COMPONENT OF ABC TRANSPORTER FOR NATURAL AMINO ACIDS-RELATED"/>
    <property type="match status" value="1"/>
</dbReference>
<dbReference type="PROSITE" id="PS50893">
    <property type="entry name" value="ABC_TRANSPORTER_2"/>
    <property type="match status" value="1"/>
</dbReference>
<dbReference type="Gene3D" id="3.40.50.300">
    <property type="entry name" value="P-loop containing nucleotide triphosphate hydrolases"/>
    <property type="match status" value="1"/>
</dbReference>
<comment type="subcellular location">
    <subcellularLocation>
        <location evidence="1">Cell membrane</location>
        <topology evidence="1">Multi-pass membrane protein</topology>
    </subcellularLocation>
</comment>
<evidence type="ECO:0000256" key="6">
    <source>
        <dbReference type="ARBA" id="ARBA00022840"/>
    </source>
</evidence>
<evidence type="ECO:0000256" key="7">
    <source>
        <dbReference type="ARBA" id="ARBA00022989"/>
    </source>
</evidence>
<protein>
    <submittedName>
        <fullName evidence="12">ATP-binding cassette domain-containing protein</fullName>
    </submittedName>
</protein>
<dbReference type="InterPro" id="IPR043428">
    <property type="entry name" value="LivM-like"/>
</dbReference>
<dbReference type="GO" id="GO:0015658">
    <property type="term" value="F:branched-chain amino acid transmembrane transporter activity"/>
    <property type="evidence" value="ECO:0007669"/>
    <property type="project" value="InterPro"/>
</dbReference>
<organism evidence="12 13">
    <name type="scientific">Trebonia kvetii</name>
    <dbReference type="NCBI Taxonomy" id="2480626"/>
    <lineage>
        <taxon>Bacteria</taxon>
        <taxon>Bacillati</taxon>
        <taxon>Actinomycetota</taxon>
        <taxon>Actinomycetes</taxon>
        <taxon>Streptosporangiales</taxon>
        <taxon>Treboniaceae</taxon>
        <taxon>Trebonia</taxon>
    </lineage>
</organism>
<keyword evidence="7 10" id="KW-1133">Transmembrane helix</keyword>
<keyword evidence="3" id="KW-1003">Cell membrane</keyword>
<gene>
    <name evidence="12" type="ORF">EAS64_05890</name>
</gene>
<evidence type="ECO:0000256" key="1">
    <source>
        <dbReference type="ARBA" id="ARBA00004651"/>
    </source>
</evidence>
<keyword evidence="6 12" id="KW-0067">ATP-binding</keyword>
<dbReference type="PROSITE" id="PS00211">
    <property type="entry name" value="ABC_TRANSPORTER_1"/>
    <property type="match status" value="1"/>
</dbReference>
<dbReference type="RefSeq" id="WP_145851631.1">
    <property type="nucleotide sequence ID" value="NZ_RPFW01000001.1"/>
</dbReference>
<dbReference type="InterPro" id="IPR027417">
    <property type="entry name" value="P-loop_NTPase"/>
</dbReference>
<dbReference type="GO" id="GO:0016887">
    <property type="term" value="F:ATP hydrolysis activity"/>
    <property type="evidence" value="ECO:0007669"/>
    <property type="project" value="InterPro"/>
</dbReference>
<evidence type="ECO:0000256" key="2">
    <source>
        <dbReference type="ARBA" id="ARBA00022448"/>
    </source>
</evidence>
<proteinExistence type="predicted"/>
<dbReference type="PANTHER" id="PTHR45772:SF9">
    <property type="entry name" value="CONSERVED COMPONENT OF ABC TRANSPORTER FOR NATURAL AMINO ACIDS"/>
    <property type="match status" value="1"/>
</dbReference>
<sequence length="647" mass="66589">MNGKGLTQARIRRALIAVALIALAVFPLVSDDLYYQAMLIMTFLLAIGATGWNIMGGYAGYISLGNSAFVGLGAYATGILAAKQNVSPFLGCLAGGLVAAVAAAVLSLVTRRTRGMYFIIVTFAALELLGIVATIWSGLTGGSQGLALPIPAWSLSYQNWPFYYPLLGLLVLAVAASAWVRRSKLGLGLFAIQDDEEKAAGLGIATGAYKAVAFVLGGTFLGIAGGLYAYYVTFLNVSAVFDIVTSMLIVLAALLGGRGTLWGPVLGAFIIEPLANFTSTSLGGADAGAIRLLLFGGLLGGVVLFLPRGILPTLADWKDRKHDHPERLAAPAAATGGTAGAGQADGAGPAGEDSDRSALRPRAAGRAGYGQGSAAEAGVRDGGVPVLAMRGLSRSFGGLRAVYGVDLDIAPASVTGLLGPNGSGKTTLFNLIDGTVWPSSGRLTLAGRRAERASRPARSHAGLARTYQLPRLFPSLTVLENVVIAERRLSPPRLALPRVTAAERDRAMAVLAGLGLAGYADVSPGTLSYGQRKLIELAQVLWLDPVLVLLDEPAAGISPALAQRLAAIIRRLRADGVGVLLVEHDVAFLASLADRVHVMANGAIIASGTVAEVSADPAVVDAYLGDQVALAHQAVSQQAGASKAEAS</sequence>
<dbReference type="CDD" id="cd03219">
    <property type="entry name" value="ABC_Mj1267_LivG_branched"/>
    <property type="match status" value="1"/>
</dbReference>
<feature type="transmembrane region" description="Helical" evidence="10">
    <location>
        <begin position="12"/>
        <end position="29"/>
    </location>
</feature>
<dbReference type="Pfam" id="PF00005">
    <property type="entry name" value="ABC_tran"/>
    <property type="match status" value="1"/>
</dbReference>
<feature type="transmembrane region" description="Helical" evidence="10">
    <location>
        <begin position="61"/>
        <end position="82"/>
    </location>
</feature>
<dbReference type="GO" id="GO:0005524">
    <property type="term" value="F:ATP binding"/>
    <property type="evidence" value="ECO:0007669"/>
    <property type="project" value="UniProtKB-KW"/>
</dbReference>
<dbReference type="GO" id="GO:0005886">
    <property type="term" value="C:plasma membrane"/>
    <property type="evidence" value="ECO:0007669"/>
    <property type="project" value="UniProtKB-SubCell"/>
</dbReference>
<dbReference type="OrthoDB" id="8724465at2"/>
<evidence type="ECO:0000256" key="4">
    <source>
        <dbReference type="ARBA" id="ARBA00022692"/>
    </source>
</evidence>
<dbReference type="CDD" id="cd06581">
    <property type="entry name" value="TM_PBP1_LivM_like"/>
    <property type="match status" value="1"/>
</dbReference>
<feature type="transmembrane region" description="Helical" evidence="10">
    <location>
        <begin position="88"/>
        <end position="109"/>
    </location>
</feature>
<comment type="caution">
    <text evidence="12">The sequence shown here is derived from an EMBL/GenBank/DDBJ whole genome shotgun (WGS) entry which is preliminary data.</text>
</comment>
<dbReference type="SMART" id="SM00382">
    <property type="entry name" value="AAA"/>
    <property type="match status" value="1"/>
</dbReference>
<feature type="transmembrane region" description="Helical" evidence="10">
    <location>
        <begin position="201"/>
        <end position="223"/>
    </location>
</feature>
<name>A0A6P2C8N5_9ACTN</name>
<evidence type="ECO:0000256" key="8">
    <source>
        <dbReference type="ARBA" id="ARBA00023136"/>
    </source>
</evidence>
<keyword evidence="8 10" id="KW-0472">Membrane</keyword>
<dbReference type="InterPro" id="IPR032823">
    <property type="entry name" value="BCA_ABC_TP_C"/>
</dbReference>
<evidence type="ECO:0000256" key="3">
    <source>
        <dbReference type="ARBA" id="ARBA00022475"/>
    </source>
</evidence>
<keyword evidence="4 10" id="KW-0812">Transmembrane</keyword>
<feature type="transmembrane region" description="Helical" evidence="10">
    <location>
        <begin position="290"/>
        <end position="311"/>
    </location>
</feature>
<feature type="transmembrane region" description="Helical" evidence="10">
    <location>
        <begin position="35"/>
        <end position="54"/>
    </location>
</feature>
<dbReference type="Pfam" id="PF12399">
    <property type="entry name" value="BCA_ABC_TP_C"/>
    <property type="match status" value="1"/>
</dbReference>
<feature type="transmembrane region" description="Helical" evidence="10">
    <location>
        <begin position="116"/>
        <end position="139"/>
    </location>
</feature>
<dbReference type="SUPFAM" id="SSF52540">
    <property type="entry name" value="P-loop containing nucleoside triphosphate hydrolases"/>
    <property type="match status" value="1"/>
</dbReference>
<dbReference type="InterPro" id="IPR001851">
    <property type="entry name" value="ABC_transp_permease"/>
</dbReference>
<dbReference type="Proteomes" id="UP000460272">
    <property type="component" value="Unassembled WGS sequence"/>
</dbReference>
<evidence type="ECO:0000313" key="13">
    <source>
        <dbReference type="Proteomes" id="UP000460272"/>
    </source>
</evidence>
<keyword evidence="2" id="KW-0813">Transport</keyword>
<evidence type="ECO:0000313" key="12">
    <source>
        <dbReference type="EMBL" id="TVZ06875.1"/>
    </source>
</evidence>
<accession>A0A6P2C8N5</accession>
<evidence type="ECO:0000256" key="5">
    <source>
        <dbReference type="ARBA" id="ARBA00022741"/>
    </source>
</evidence>
<dbReference type="InterPro" id="IPR017871">
    <property type="entry name" value="ABC_transporter-like_CS"/>
</dbReference>
<evidence type="ECO:0000259" key="11">
    <source>
        <dbReference type="PROSITE" id="PS50893"/>
    </source>
</evidence>
<evidence type="ECO:0000256" key="10">
    <source>
        <dbReference type="SAM" id="Phobius"/>
    </source>
</evidence>
<feature type="domain" description="ABC transporter" evidence="11">
    <location>
        <begin position="387"/>
        <end position="626"/>
    </location>
</feature>
<dbReference type="InterPro" id="IPR003593">
    <property type="entry name" value="AAA+_ATPase"/>
</dbReference>
<dbReference type="AlphaFoldDB" id="A0A6P2C8N5"/>
<evidence type="ECO:0000256" key="9">
    <source>
        <dbReference type="SAM" id="MobiDB-lite"/>
    </source>
</evidence>
<keyword evidence="13" id="KW-1185">Reference proteome</keyword>
<dbReference type="EMBL" id="RPFW01000001">
    <property type="protein sequence ID" value="TVZ06875.1"/>
    <property type="molecule type" value="Genomic_DNA"/>
</dbReference>
<feature type="transmembrane region" description="Helical" evidence="10">
    <location>
        <begin position="162"/>
        <end position="180"/>
    </location>
</feature>
<dbReference type="Pfam" id="PF02653">
    <property type="entry name" value="BPD_transp_2"/>
    <property type="match status" value="1"/>
</dbReference>
<feature type="region of interest" description="Disordered" evidence="9">
    <location>
        <begin position="331"/>
        <end position="377"/>
    </location>
</feature>
<reference evidence="12 13" key="1">
    <citation type="submission" date="2018-11" db="EMBL/GenBank/DDBJ databases">
        <title>Trebonia kvetii gen.nov., sp.nov., a novel acidophilic actinobacterium, and proposal of the new actinobacterial family Treboniaceae fam. nov.</title>
        <authorList>
            <person name="Rapoport D."/>
            <person name="Sagova-Mareckova M."/>
            <person name="Sedlacek I."/>
            <person name="Provaznik J."/>
            <person name="Kralova S."/>
            <person name="Pavlinic D."/>
            <person name="Benes V."/>
            <person name="Kopecky J."/>
        </authorList>
    </citation>
    <scope>NUCLEOTIDE SEQUENCE [LARGE SCALE GENOMIC DNA]</scope>
    <source>
        <strain evidence="12 13">15Tr583</strain>
    </source>
</reference>
<dbReference type="InterPro" id="IPR003439">
    <property type="entry name" value="ABC_transporter-like_ATP-bd"/>
</dbReference>
<feature type="compositionally biased region" description="Gly residues" evidence="9">
    <location>
        <begin position="337"/>
        <end position="349"/>
    </location>
</feature>
<keyword evidence="5" id="KW-0547">Nucleotide-binding</keyword>